<evidence type="ECO:0000256" key="5">
    <source>
        <dbReference type="PROSITE-ProRule" id="PRU01240"/>
    </source>
</evidence>
<accession>A0A239MTW9</accession>
<evidence type="ECO:0000259" key="9">
    <source>
        <dbReference type="Pfam" id="PF00082"/>
    </source>
</evidence>
<dbReference type="GO" id="GO:0006508">
    <property type="term" value="P:proteolysis"/>
    <property type="evidence" value="ECO:0007669"/>
    <property type="project" value="UniProtKB-KW"/>
</dbReference>
<feature type="compositionally biased region" description="Pro residues" evidence="6">
    <location>
        <begin position="399"/>
        <end position="415"/>
    </location>
</feature>
<dbReference type="AlphaFoldDB" id="A0A239MTW9"/>
<evidence type="ECO:0000256" key="7">
    <source>
        <dbReference type="SAM" id="Phobius"/>
    </source>
</evidence>
<keyword evidence="7" id="KW-0472">Membrane</keyword>
<evidence type="ECO:0000256" key="1">
    <source>
        <dbReference type="ARBA" id="ARBA00011073"/>
    </source>
</evidence>
<feature type="active site" description="Charge relay system" evidence="5">
    <location>
        <position position="257"/>
    </location>
</feature>
<dbReference type="InterPro" id="IPR023827">
    <property type="entry name" value="Peptidase_S8_Asp-AS"/>
</dbReference>
<dbReference type="OrthoDB" id="9798386at2"/>
<dbReference type="Gene3D" id="3.40.50.200">
    <property type="entry name" value="Peptidase S8/S53 domain"/>
    <property type="match status" value="1"/>
</dbReference>
<sequence length="582" mass="58703">MKQSRHRLTRARWLAATTAVLTVATLPLVATPAHADTVRSLSWQLDSLRISRAHQITKGAGVTVAVVDTGVQATNQDLVGQVVPGKAFGNDVAPDGRTDPDQNVSHGTGMASLIAGRGGGQQRLLGIAPEAKIMPAAVGMARETMAPAVKWAADQGVGVINISMEPSSTFFSTEINDAIAYAQQRDVVVVVSAGNQGGEVSSFARLPGVVSVSAIDRKGVLWEGSNRGQQLAVSAPGVDVIMSVNQGNGYGVGDGTSPAAAITSGVVALIRSKFPDLDAANVVNRLIKTATDKGDKGRDSQFGFGIIDPVRALTADIPTVTANPLGVAAATPDDKASGSGTDESGDDGSGLGIKVRADWGGLLVYGLGCLVVVAAIVILIVWSSRRRRRRSPGQRQPGGPYPGPPGQWGGPPPPGNGQIPPGYGSQPGYGLPPQQPHYPPPPAQPTYGQPPQPPAFGPPPTQPGYGPPPPQQPGYAPPPAHPGYGPPSGQAGSGPPPAQPGYGPPSGQPGSQPPPAQPSYGPPSGQVGYGPPSGQSGSGLPGQPGQGAGFGASAPGGGTAAPPPGIGQPPSDQRQPPSSGDR</sequence>
<keyword evidence="4 5" id="KW-0720">Serine protease</keyword>
<dbReference type="Pfam" id="PF00082">
    <property type="entry name" value="Peptidase_S8"/>
    <property type="match status" value="1"/>
</dbReference>
<evidence type="ECO:0000256" key="3">
    <source>
        <dbReference type="ARBA" id="ARBA00022801"/>
    </source>
</evidence>
<dbReference type="PROSITE" id="PS51318">
    <property type="entry name" value="TAT"/>
    <property type="match status" value="1"/>
</dbReference>
<keyword evidence="7" id="KW-0812">Transmembrane</keyword>
<evidence type="ECO:0000256" key="6">
    <source>
        <dbReference type="SAM" id="MobiDB-lite"/>
    </source>
</evidence>
<feature type="region of interest" description="Disordered" evidence="6">
    <location>
        <begin position="328"/>
        <end position="350"/>
    </location>
</feature>
<dbReference type="PANTHER" id="PTHR43806:SF11">
    <property type="entry name" value="CEREVISIN-RELATED"/>
    <property type="match status" value="1"/>
</dbReference>
<feature type="region of interest" description="Disordered" evidence="6">
    <location>
        <begin position="386"/>
        <end position="582"/>
    </location>
</feature>
<keyword evidence="8" id="KW-0732">Signal</keyword>
<feature type="compositionally biased region" description="Gly residues" evidence="6">
    <location>
        <begin position="536"/>
        <end position="559"/>
    </location>
</feature>
<comment type="similarity">
    <text evidence="1 5">Belongs to the peptidase S8 family.</text>
</comment>
<feature type="active site" description="Charge relay system" evidence="5">
    <location>
        <position position="106"/>
    </location>
</feature>
<evidence type="ECO:0000256" key="8">
    <source>
        <dbReference type="SAM" id="SignalP"/>
    </source>
</evidence>
<dbReference type="Proteomes" id="UP000198362">
    <property type="component" value="Unassembled WGS sequence"/>
</dbReference>
<feature type="chain" id="PRO_5012037419" evidence="8">
    <location>
        <begin position="36"/>
        <end position="582"/>
    </location>
</feature>
<evidence type="ECO:0000256" key="4">
    <source>
        <dbReference type="ARBA" id="ARBA00022825"/>
    </source>
</evidence>
<evidence type="ECO:0000313" key="11">
    <source>
        <dbReference type="Proteomes" id="UP000198362"/>
    </source>
</evidence>
<evidence type="ECO:0000256" key="2">
    <source>
        <dbReference type="ARBA" id="ARBA00022670"/>
    </source>
</evidence>
<feature type="compositionally biased region" description="Pro residues" evidence="6">
    <location>
        <begin position="494"/>
        <end position="521"/>
    </location>
</feature>
<reference evidence="10 11" key="1">
    <citation type="submission" date="2017-06" db="EMBL/GenBank/DDBJ databases">
        <authorList>
            <person name="Kim H.J."/>
            <person name="Triplett B.A."/>
        </authorList>
    </citation>
    <scope>NUCLEOTIDE SEQUENCE [LARGE SCALE GENOMIC DNA]</scope>
    <source>
        <strain evidence="10 11">CGMCC 4.5593</strain>
    </source>
</reference>
<feature type="compositionally biased region" description="Low complexity" evidence="6">
    <location>
        <begin position="522"/>
        <end position="535"/>
    </location>
</feature>
<dbReference type="EMBL" id="FZPH01000006">
    <property type="protein sequence ID" value="SNT45418.1"/>
    <property type="molecule type" value="Genomic_DNA"/>
</dbReference>
<keyword evidence="11" id="KW-1185">Reference proteome</keyword>
<keyword evidence="7" id="KW-1133">Transmembrane helix</keyword>
<dbReference type="GO" id="GO:0004252">
    <property type="term" value="F:serine-type endopeptidase activity"/>
    <property type="evidence" value="ECO:0007669"/>
    <property type="project" value="UniProtKB-UniRule"/>
</dbReference>
<organism evidence="10 11">
    <name type="scientific">Asanoa hainanensis</name>
    <dbReference type="NCBI Taxonomy" id="560556"/>
    <lineage>
        <taxon>Bacteria</taxon>
        <taxon>Bacillati</taxon>
        <taxon>Actinomycetota</taxon>
        <taxon>Actinomycetes</taxon>
        <taxon>Micromonosporales</taxon>
        <taxon>Micromonosporaceae</taxon>
        <taxon>Asanoa</taxon>
    </lineage>
</organism>
<dbReference type="PROSITE" id="PS00136">
    <property type="entry name" value="SUBTILASE_ASP"/>
    <property type="match status" value="1"/>
</dbReference>
<feature type="compositionally biased region" description="Low complexity" evidence="6">
    <location>
        <begin position="416"/>
        <end position="432"/>
    </location>
</feature>
<feature type="domain" description="Peptidase S8/S53" evidence="9">
    <location>
        <begin position="59"/>
        <end position="305"/>
    </location>
</feature>
<keyword evidence="3 5" id="KW-0378">Hydrolase</keyword>
<feature type="transmembrane region" description="Helical" evidence="7">
    <location>
        <begin position="359"/>
        <end position="382"/>
    </location>
</feature>
<dbReference type="SUPFAM" id="SSF52743">
    <property type="entry name" value="Subtilisin-like"/>
    <property type="match status" value="1"/>
</dbReference>
<feature type="compositionally biased region" description="Low complexity" evidence="6">
    <location>
        <begin position="568"/>
        <end position="582"/>
    </location>
</feature>
<dbReference type="InterPro" id="IPR015500">
    <property type="entry name" value="Peptidase_S8_subtilisin-rel"/>
</dbReference>
<dbReference type="PANTHER" id="PTHR43806">
    <property type="entry name" value="PEPTIDASE S8"/>
    <property type="match status" value="1"/>
</dbReference>
<gene>
    <name evidence="10" type="ORF">SAMN05421812_106241</name>
</gene>
<feature type="active site" description="Charge relay system" evidence="5">
    <location>
        <position position="68"/>
    </location>
</feature>
<evidence type="ECO:0000313" key="10">
    <source>
        <dbReference type="EMBL" id="SNT45418.1"/>
    </source>
</evidence>
<dbReference type="PROSITE" id="PS51892">
    <property type="entry name" value="SUBTILASE"/>
    <property type="match status" value="1"/>
</dbReference>
<feature type="signal peptide" evidence="8">
    <location>
        <begin position="1"/>
        <end position="35"/>
    </location>
</feature>
<dbReference type="PRINTS" id="PR00723">
    <property type="entry name" value="SUBTILISIN"/>
</dbReference>
<dbReference type="InterPro" id="IPR050131">
    <property type="entry name" value="Peptidase_S8_subtilisin-like"/>
</dbReference>
<dbReference type="InterPro" id="IPR006311">
    <property type="entry name" value="TAT_signal"/>
</dbReference>
<protein>
    <submittedName>
        <fullName evidence="10">Type VII secretion-associated serine protease mycosin</fullName>
    </submittedName>
</protein>
<dbReference type="InterPro" id="IPR000209">
    <property type="entry name" value="Peptidase_S8/S53_dom"/>
</dbReference>
<proteinExistence type="inferred from homology"/>
<name>A0A239MTW9_9ACTN</name>
<keyword evidence="2 5" id="KW-0645">Protease</keyword>
<dbReference type="InterPro" id="IPR036852">
    <property type="entry name" value="Peptidase_S8/S53_dom_sf"/>
</dbReference>
<feature type="compositionally biased region" description="Pro residues" evidence="6">
    <location>
        <begin position="433"/>
        <end position="485"/>
    </location>
</feature>